<dbReference type="Pfam" id="PF13240">
    <property type="entry name" value="Zn_Ribbon_1"/>
    <property type="match status" value="1"/>
</dbReference>
<accession>A0A6J6FLI1</accession>
<proteinExistence type="predicted"/>
<gene>
    <name evidence="2" type="ORF">UFOPK1722_01585</name>
</gene>
<dbReference type="Gene3D" id="2.60.200.20">
    <property type="match status" value="1"/>
</dbReference>
<dbReference type="Pfam" id="PF00498">
    <property type="entry name" value="FHA"/>
    <property type="match status" value="1"/>
</dbReference>
<dbReference type="EMBL" id="CAEZTS010000169">
    <property type="protein sequence ID" value="CAB4589952.1"/>
    <property type="molecule type" value="Genomic_DNA"/>
</dbReference>
<dbReference type="PROSITE" id="PS50006">
    <property type="entry name" value="FHA_DOMAIN"/>
    <property type="match status" value="1"/>
</dbReference>
<dbReference type="SMART" id="SM00240">
    <property type="entry name" value="FHA"/>
    <property type="match status" value="1"/>
</dbReference>
<dbReference type="InterPro" id="IPR000253">
    <property type="entry name" value="FHA_dom"/>
</dbReference>
<sequence>MANFCTKCGHKNRADAYFCSSCGNALSVDGDKTVVISKVDPLQDAPGPQDNASVDLRTLPTTAATLMVRSGPQAGDRFVMTGPITKLGRHPDSDISLDDISVSRRHAEISRQGSEYVLRDAGSLNGTYVNQKPVESTVLQQGDEIQIGRFRLIYLGPSNEA</sequence>
<dbReference type="InterPro" id="IPR026870">
    <property type="entry name" value="Zinc_ribbon_dom"/>
</dbReference>
<dbReference type="PANTHER" id="PTHR23308">
    <property type="entry name" value="NUCLEAR INHIBITOR OF PROTEIN PHOSPHATASE-1"/>
    <property type="match status" value="1"/>
</dbReference>
<name>A0A6J6FLI1_9ZZZZ</name>
<organism evidence="2">
    <name type="scientific">freshwater metagenome</name>
    <dbReference type="NCBI Taxonomy" id="449393"/>
    <lineage>
        <taxon>unclassified sequences</taxon>
        <taxon>metagenomes</taxon>
        <taxon>ecological metagenomes</taxon>
    </lineage>
</organism>
<dbReference type="InterPro" id="IPR050923">
    <property type="entry name" value="Cell_Proc_Reg/RNA_Proc"/>
</dbReference>
<evidence type="ECO:0000313" key="2">
    <source>
        <dbReference type="EMBL" id="CAB4589952.1"/>
    </source>
</evidence>
<dbReference type="InterPro" id="IPR008984">
    <property type="entry name" value="SMAD_FHA_dom_sf"/>
</dbReference>
<dbReference type="AlphaFoldDB" id="A0A6J6FLI1"/>
<protein>
    <submittedName>
        <fullName evidence="2">Unannotated protein</fullName>
    </submittedName>
</protein>
<feature type="domain" description="FHA" evidence="1">
    <location>
        <begin position="85"/>
        <end position="134"/>
    </location>
</feature>
<evidence type="ECO:0000259" key="1">
    <source>
        <dbReference type="PROSITE" id="PS50006"/>
    </source>
</evidence>
<dbReference type="SUPFAM" id="SSF49879">
    <property type="entry name" value="SMAD/FHA domain"/>
    <property type="match status" value="1"/>
</dbReference>
<reference evidence="2" key="1">
    <citation type="submission" date="2020-05" db="EMBL/GenBank/DDBJ databases">
        <authorList>
            <person name="Chiriac C."/>
            <person name="Salcher M."/>
            <person name="Ghai R."/>
            <person name="Kavagutti S V."/>
        </authorList>
    </citation>
    <scope>NUCLEOTIDE SEQUENCE</scope>
</reference>